<dbReference type="GO" id="GO:0019433">
    <property type="term" value="P:triglyceride catabolic process"/>
    <property type="evidence" value="ECO:0007669"/>
    <property type="project" value="TreeGrafter"/>
</dbReference>
<dbReference type="PRINTS" id="PR00081">
    <property type="entry name" value="GDHRDH"/>
</dbReference>
<keyword evidence="2" id="KW-0521">NADP</keyword>
<keyword evidence="6" id="KW-1185">Reference proteome</keyword>
<dbReference type="FunFam" id="3.40.50.720:FF:000261">
    <property type="entry name" value="NADPH-dependent 1-acyldihydroxyacetone phosphate reductase"/>
    <property type="match status" value="1"/>
</dbReference>
<dbReference type="EMBL" id="KV454436">
    <property type="protein sequence ID" value="ODQ78272.1"/>
    <property type="molecule type" value="Genomic_DNA"/>
</dbReference>
<dbReference type="Proteomes" id="UP000094336">
    <property type="component" value="Unassembled WGS sequence"/>
</dbReference>
<dbReference type="InterPro" id="IPR036291">
    <property type="entry name" value="NAD(P)-bd_dom_sf"/>
</dbReference>
<evidence type="ECO:0000256" key="4">
    <source>
        <dbReference type="RuleBase" id="RU000363"/>
    </source>
</evidence>
<evidence type="ECO:0000256" key="1">
    <source>
        <dbReference type="ARBA" id="ARBA00006484"/>
    </source>
</evidence>
<evidence type="ECO:0000313" key="5">
    <source>
        <dbReference type="EMBL" id="ODQ78272.1"/>
    </source>
</evidence>
<proteinExistence type="inferred from homology"/>
<comment type="similarity">
    <text evidence="1 4">Belongs to the short-chain dehydrogenases/reductases (SDR) family.</text>
</comment>
<dbReference type="AlphaFoldDB" id="A0A1E3QMF2"/>
<gene>
    <name evidence="5" type="ORF">BABINDRAFT_162927</name>
</gene>
<dbReference type="InterPro" id="IPR002347">
    <property type="entry name" value="SDR_fam"/>
</dbReference>
<keyword evidence="3" id="KW-0560">Oxidoreductase</keyword>
<evidence type="ECO:0000256" key="3">
    <source>
        <dbReference type="ARBA" id="ARBA00023002"/>
    </source>
</evidence>
<dbReference type="STRING" id="984486.A0A1E3QMF2"/>
<dbReference type="PROSITE" id="PS00061">
    <property type="entry name" value="ADH_SHORT"/>
    <property type="match status" value="1"/>
</dbReference>
<dbReference type="GO" id="GO:0005811">
    <property type="term" value="C:lipid droplet"/>
    <property type="evidence" value="ECO:0007669"/>
    <property type="project" value="TreeGrafter"/>
</dbReference>
<dbReference type="Pfam" id="PF00106">
    <property type="entry name" value="adh_short"/>
    <property type="match status" value="1"/>
</dbReference>
<dbReference type="CDD" id="cd05374">
    <property type="entry name" value="17beta-HSD-like_SDR_c"/>
    <property type="match status" value="1"/>
</dbReference>
<sequence length="293" mass="32574">MNSQKTAVITGASSGIGYALSIEMAKRGYQVYACARRLEPMEELKKYGVKTFRCDVSDLQSVLEARAYIEEETNGALDILYNNAGQACNVSAIDATDEQAMQCYQVNVFGPIRMTREFSRLLIKAKGTVVFTGSIAALTPFPWTSIYGSTKAAIHQFAAVLHLEMKPFGVRVINVVTGGVKTNIEDNRPFPATSVYNCPELEAALVVTRRMVNDNRPMPAVVYAKKVVNHIESGSNKLNIHRGSMSTILPFLMRWVPRWVVERIIAGMFKLIPLWKALHKKAAEKAEVDLRLT</sequence>
<dbReference type="RefSeq" id="XP_018983600.1">
    <property type="nucleotide sequence ID" value="XM_019129621.1"/>
</dbReference>
<name>A0A1E3QMF2_9ASCO</name>
<protein>
    <submittedName>
        <fullName evidence="5">Uncharacterized protein</fullName>
    </submittedName>
</protein>
<dbReference type="GeneID" id="30147474"/>
<accession>A0A1E3QMF2</accession>
<dbReference type="GO" id="GO:0004806">
    <property type="term" value="F:triacylglycerol lipase activity"/>
    <property type="evidence" value="ECO:0007669"/>
    <property type="project" value="TreeGrafter"/>
</dbReference>
<dbReference type="InterPro" id="IPR020904">
    <property type="entry name" value="Sc_DH/Rdtase_CS"/>
</dbReference>
<evidence type="ECO:0000256" key="2">
    <source>
        <dbReference type="ARBA" id="ARBA00022857"/>
    </source>
</evidence>
<dbReference type="PANTHER" id="PTHR44169:SF6">
    <property type="entry name" value="NADPH-DEPENDENT 1-ACYLDIHYDROXYACETONE PHOSPHATE REDUCTASE"/>
    <property type="match status" value="1"/>
</dbReference>
<dbReference type="Gene3D" id="3.40.50.720">
    <property type="entry name" value="NAD(P)-binding Rossmann-like Domain"/>
    <property type="match status" value="1"/>
</dbReference>
<dbReference type="GO" id="GO:0000140">
    <property type="term" value="F:acylglycerone-phosphate reductase (NADP+) activity"/>
    <property type="evidence" value="ECO:0007669"/>
    <property type="project" value="TreeGrafter"/>
</dbReference>
<dbReference type="OrthoDB" id="2102561at2759"/>
<dbReference type="PRINTS" id="PR00080">
    <property type="entry name" value="SDRFAMILY"/>
</dbReference>
<dbReference type="PANTHER" id="PTHR44169">
    <property type="entry name" value="NADPH-DEPENDENT 1-ACYLDIHYDROXYACETONE PHOSPHATE REDUCTASE"/>
    <property type="match status" value="1"/>
</dbReference>
<dbReference type="GO" id="GO:0005783">
    <property type="term" value="C:endoplasmic reticulum"/>
    <property type="evidence" value="ECO:0007669"/>
    <property type="project" value="TreeGrafter"/>
</dbReference>
<reference evidence="6" key="1">
    <citation type="submission" date="2016-05" db="EMBL/GenBank/DDBJ databases">
        <title>Comparative genomics of biotechnologically important yeasts.</title>
        <authorList>
            <consortium name="DOE Joint Genome Institute"/>
            <person name="Riley R."/>
            <person name="Haridas S."/>
            <person name="Wolfe K.H."/>
            <person name="Lopes M.R."/>
            <person name="Hittinger C.T."/>
            <person name="Goker M."/>
            <person name="Salamov A."/>
            <person name="Wisecaver J."/>
            <person name="Long T.M."/>
            <person name="Aerts A.L."/>
            <person name="Barry K."/>
            <person name="Choi C."/>
            <person name="Clum A."/>
            <person name="Coughlan A.Y."/>
            <person name="Deshpande S."/>
            <person name="Douglass A.P."/>
            <person name="Hanson S.J."/>
            <person name="Klenk H.-P."/>
            <person name="Labutti K."/>
            <person name="Lapidus A."/>
            <person name="Lindquist E."/>
            <person name="Lipzen A."/>
            <person name="Meier-Kolthoff J.P."/>
            <person name="Ohm R.A."/>
            <person name="Otillar R.P."/>
            <person name="Pangilinan J."/>
            <person name="Peng Y."/>
            <person name="Rokas A."/>
            <person name="Rosa C.A."/>
            <person name="Scheuner C."/>
            <person name="Sibirny A.A."/>
            <person name="Slot J.C."/>
            <person name="Stielow J.B."/>
            <person name="Sun H."/>
            <person name="Kurtzman C.P."/>
            <person name="Blackwell M."/>
            <person name="Grigoriev I.V."/>
            <person name="Jeffries T.W."/>
        </authorList>
    </citation>
    <scope>NUCLEOTIDE SEQUENCE [LARGE SCALE GENOMIC DNA]</scope>
    <source>
        <strain evidence="6">NRRL Y-12698</strain>
    </source>
</reference>
<organism evidence="5 6">
    <name type="scientific">Babjeviella inositovora NRRL Y-12698</name>
    <dbReference type="NCBI Taxonomy" id="984486"/>
    <lineage>
        <taxon>Eukaryota</taxon>
        <taxon>Fungi</taxon>
        <taxon>Dikarya</taxon>
        <taxon>Ascomycota</taxon>
        <taxon>Saccharomycotina</taxon>
        <taxon>Pichiomycetes</taxon>
        <taxon>Serinales incertae sedis</taxon>
        <taxon>Babjeviella</taxon>
    </lineage>
</organism>
<evidence type="ECO:0000313" key="6">
    <source>
        <dbReference type="Proteomes" id="UP000094336"/>
    </source>
</evidence>
<dbReference type="SUPFAM" id="SSF51735">
    <property type="entry name" value="NAD(P)-binding Rossmann-fold domains"/>
    <property type="match status" value="1"/>
</dbReference>
<dbReference type="GO" id="GO:0006654">
    <property type="term" value="P:phosphatidic acid biosynthetic process"/>
    <property type="evidence" value="ECO:0007669"/>
    <property type="project" value="TreeGrafter"/>
</dbReference>